<feature type="transmembrane region" description="Helical" evidence="6">
    <location>
        <begin position="377"/>
        <end position="396"/>
    </location>
</feature>
<feature type="transmembrane region" description="Helical" evidence="6">
    <location>
        <begin position="255"/>
        <end position="275"/>
    </location>
</feature>
<dbReference type="FunFam" id="1.20.1250.20:FF:000013">
    <property type="entry name" value="MFS general substrate transporter"/>
    <property type="match status" value="1"/>
</dbReference>
<dbReference type="FunFam" id="1.20.1250.20:FF:000057">
    <property type="entry name" value="MFS general substrate transporter"/>
    <property type="match status" value="1"/>
</dbReference>
<reference evidence="9" key="2">
    <citation type="journal article" date="2018" name="Nat. Commun.">
        <title>Extreme sensitivity to ultraviolet light in the fungal pathogen causing white-nose syndrome of bats.</title>
        <authorList>
            <person name="Palmer J.M."/>
            <person name="Drees K.P."/>
            <person name="Foster J.T."/>
            <person name="Lindner D.L."/>
        </authorList>
    </citation>
    <scope>NUCLEOTIDE SEQUENCE [LARGE SCALE GENOMIC DNA]</scope>
    <source>
        <strain evidence="9">UAMH 10579</strain>
    </source>
</reference>
<feature type="transmembrane region" description="Helical" evidence="6">
    <location>
        <begin position="287"/>
        <end position="307"/>
    </location>
</feature>
<sequence length="420" mass="46937">MYWLNYLDRNAIALAKLDHIEKDLNITPTQYSTCVSILFVGYILGGIPSNMLITRIRPSFYMGSAMALWAIVSTLTSISQNFTGLLLTRFFLGVTEAPFYPGALYLLSIFYTRKEVATRIAILYTGNIFATAFAGLIAIVLFKMDGIAGLEGWRWLFIIQGILTFVVAVVGTHFLPDDPTVTRWLTPEERILAHERIKRDTVDDQGKISTIKGLKEALSDYRVWIFVFMQHMHLASNGFKNFFPSVVQGLGFDRTITLVLTCPPYLIAGAISVYWSWSSGKFNERTWHISIAKAVAILGFILGFAVNNTAARYVSMVIFAIGTYAVNSIILGWVGATCGQTKEKRAIAISIIVSTSNASFIWTPYLWTNSYGGRYTLALATSAAFSAATAIAAWAMRFNLMRENKKIRQDEDEATLYYAY</sequence>
<dbReference type="EMBL" id="KV460292">
    <property type="protein sequence ID" value="OBT91425.2"/>
    <property type="molecule type" value="Genomic_DNA"/>
</dbReference>
<gene>
    <name evidence="8" type="ORF">VE01_10538</name>
</gene>
<evidence type="ECO:0000259" key="7">
    <source>
        <dbReference type="PROSITE" id="PS50850"/>
    </source>
</evidence>
<evidence type="ECO:0000313" key="9">
    <source>
        <dbReference type="Proteomes" id="UP000091956"/>
    </source>
</evidence>
<keyword evidence="9" id="KW-1185">Reference proteome</keyword>
<feature type="domain" description="Major facilitator superfamily (MFS) profile" evidence="7">
    <location>
        <begin position="1"/>
        <end position="420"/>
    </location>
</feature>
<dbReference type="Gene3D" id="1.20.1250.20">
    <property type="entry name" value="MFS general substrate transporter like domains"/>
    <property type="match status" value="2"/>
</dbReference>
<feature type="transmembrane region" description="Helical" evidence="6">
    <location>
        <begin position="29"/>
        <end position="47"/>
    </location>
</feature>
<dbReference type="GeneID" id="28843924"/>
<feature type="transmembrane region" description="Helical" evidence="6">
    <location>
        <begin position="59"/>
        <end position="78"/>
    </location>
</feature>
<evidence type="ECO:0000313" key="8">
    <source>
        <dbReference type="EMBL" id="OBT91425.2"/>
    </source>
</evidence>
<dbReference type="PANTHER" id="PTHR43791">
    <property type="entry name" value="PERMEASE-RELATED"/>
    <property type="match status" value="1"/>
</dbReference>
<dbReference type="AlphaFoldDB" id="A0A1B8G6H0"/>
<feature type="transmembrane region" description="Helical" evidence="6">
    <location>
        <begin position="90"/>
        <end position="110"/>
    </location>
</feature>
<evidence type="ECO:0000256" key="5">
    <source>
        <dbReference type="ARBA" id="ARBA00023136"/>
    </source>
</evidence>
<name>A0A1B8G6H0_9PEZI</name>
<evidence type="ECO:0000256" key="3">
    <source>
        <dbReference type="ARBA" id="ARBA00022692"/>
    </source>
</evidence>
<dbReference type="InterPro" id="IPR020846">
    <property type="entry name" value="MFS_dom"/>
</dbReference>
<evidence type="ECO:0000256" key="6">
    <source>
        <dbReference type="SAM" id="Phobius"/>
    </source>
</evidence>
<evidence type="ECO:0000256" key="4">
    <source>
        <dbReference type="ARBA" id="ARBA00022989"/>
    </source>
</evidence>
<evidence type="ECO:0000256" key="2">
    <source>
        <dbReference type="ARBA" id="ARBA00022448"/>
    </source>
</evidence>
<dbReference type="PROSITE" id="PS50850">
    <property type="entry name" value="MFS"/>
    <property type="match status" value="1"/>
</dbReference>
<feature type="transmembrane region" description="Helical" evidence="6">
    <location>
        <begin position="346"/>
        <end position="365"/>
    </location>
</feature>
<dbReference type="GO" id="GO:0022857">
    <property type="term" value="F:transmembrane transporter activity"/>
    <property type="evidence" value="ECO:0007669"/>
    <property type="project" value="InterPro"/>
</dbReference>
<dbReference type="InterPro" id="IPR011701">
    <property type="entry name" value="MFS"/>
</dbReference>
<dbReference type="GO" id="GO:0016020">
    <property type="term" value="C:membrane"/>
    <property type="evidence" value="ECO:0007669"/>
    <property type="project" value="UniProtKB-SubCell"/>
</dbReference>
<dbReference type="PANTHER" id="PTHR43791:SF12">
    <property type="entry name" value="MAJOR FACILITATOR SUPERFAMILY (MFS) PROFILE DOMAIN-CONTAINING PROTEIN"/>
    <property type="match status" value="1"/>
</dbReference>
<keyword evidence="5 6" id="KW-0472">Membrane</keyword>
<keyword evidence="2" id="KW-0813">Transport</keyword>
<protein>
    <recommendedName>
        <fullName evidence="7">Major facilitator superfamily (MFS) profile domain-containing protein</fullName>
    </recommendedName>
</protein>
<dbReference type="Pfam" id="PF07690">
    <property type="entry name" value="MFS_1"/>
    <property type="match status" value="1"/>
</dbReference>
<reference evidence="8 9" key="1">
    <citation type="submission" date="2016-03" db="EMBL/GenBank/DDBJ databases">
        <title>Comparative genomics of Pseudogymnoascus destructans, the fungus causing white-nose syndrome of bats.</title>
        <authorList>
            <person name="Palmer J.M."/>
            <person name="Drees K.P."/>
            <person name="Foster J.T."/>
            <person name="Lindner D.L."/>
        </authorList>
    </citation>
    <scope>NUCLEOTIDE SEQUENCE [LARGE SCALE GENOMIC DNA]</scope>
    <source>
        <strain evidence="8 9">UAMH 10579</strain>
    </source>
</reference>
<keyword evidence="3 6" id="KW-0812">Transmembrane</keyword>
<comment type="subcellular location">
    <subcellularLocation>
        <location evidence="1">Membrane</location>
        <topology evidence="1">Multi-pass membrane protein</topology>
    </subcellularLocation>
</comment>
<proteinExistence type="predicted"/>
<dbReference type="RefSeq" id="XP_059319228.1">
    <property type="nucleotide sequence ID" value="XM_059464162.1"/>
</dbReference>
<dbReference type="InterPro" id="IPR036259">
    <property type="entry name" value="MFS_trans_sf"/>
</dbReference>
<dbReference type="SUPFAM" id="SSF103473">
    <property type="entry name" value="MFS general substrate transporter"/>
    <property type="match status" value="1"/>
</dbReference>
<feature type="transmembrane region" description="Helical" evidence="6">
    <location>
        <begin position="122"/>
        <end position="142"/>
    </location>
</feature>
<accession>A0A1B8G6H0</accession>
<dbReference type="Proteomes" id="UP000091956">
    <property type="component" value="Unassembled WGS sequence"/>
</dbReference>
<feature type="transmembrane region" description="Helical" evidence="6">
    <location>
        <begin position="154"/>
        <end position="175"/>
    </location>
</feature>
<feature type="transmembrane region" description="Helical" evidence="6">
    <location>
        <begin position="313"/>
        <end position="334"/>
    </location>
</feature>
<keyword evidence="4 6" id="KW-1133">Transmembrane helix</keyword>
<evidence type="ECO:0000256" key="1">
    <source>
        <dbReference type="ARBA" id="ARBA00004141"/>
    </source>
</evidence>
<organism evidence="8 9">
    <name type="scientific">Pseudogymnoascus verrucosus</name>
    <dbReference type="NCBI Taxonomy" id="342668"/>
    <lineage>
        <taxon>Eukaryota</taxon>
        <taxon>Fungi</taxon>
        <taxon>Dikarya</taxon>
        <taxon>Ascomycota</taxon>
        <taxon>Pezizomycotina</taxon>
        <taxon>Leotiomycetes</taxon>
        <taxon>Thelebolales</taxon>
        <taxon>Thelebolaceae</taxon>
        <taxon>Pseudogymnoascus</taxon>
    </lineage>
</organism>